<dbReference type="EMBL" id="CAXAMN010006769">
    <property type="protein sequence ID" value="CAK9019042.1"/>
    <property type="molecule type" value="Genomic_DNA"/>
</dbReference>
<dbReference type="EMBL" id="CAXAMN010006758">
    <property type="protein sequence ID" value="CAK9019006.1"/>
    <property type="molecule type" value="Genomic_DNA"/>
</dbReference>
<evidence type="ECO:0000313" key="2">
    <source>
        <dbReference type="EMBL" id="CAK9019042.1"/>
    </source>
</evidence>
<evidence type="ECO:0000313" key="1">
    <source>
        <dbReference type="EMBL" id="CAK9019006.1"/>
    </source>
</evidence>
<dbReference type="InterPro" id="IPR027359">
    <property type="entry name" value="Volt_channel_dom_sf"/>
</dbReference>
<dbReference type="Proteomes" id="UP001642484">
    <property type="component" value="Unassembled WGS sequence"/>
</dbReference>
<dbReference type="CDD" id="cd14686">
    <property type="entry name" value="bZIP"/>
    <property type="match status" value="1"/>
</dbReference>
<dbReference type="Pfam" id="PF00520">
    <property type="entry name" value="Ion_trans"/>
    <property type="match status" value="1"/>
</dbReference>
<name>A0ABP0JX24_9DINO</name>
<accession>A0ABP0JX24</accession>
<keyword evidence="3" id="KW-1185">Reference proteome</keyword>
<dbReference type="Gene3D" id="1.20.120.350">
    <property type="entry name" value="Voltage-gated potassium channels. Chain C"/>
    <property type="match status" value="1"/>
</dbReference>
<evidence type="ECO:0000313" key="3">
    <source>
        <dbReference type="Proteomes" id="UP001642484"/>
    </source>
</evidence>
<dbReference type="InterPro" id="IPR018247">
    <property type="entry name" value="EF_Hand_1_Ca_BS"/>
</dbReference>
<comment type="caution">
    <text evidence="1">The sequence shown here is derived from an EMBL/GenBank/DDBJ whole genome shotgun (WGS) entry which is preliminary data.</text>
</comment>
<gene>
    <name evidence="1" type="ORF">CCMP2556_LOCUS13506</name>
    <name evidence="2" type="ORF">CCMP2556_LOCUS13519</name>
</gene>
<dbReference type="SUPFAM" id="SSF81324">
    <property type="entry name" value="Voltage-gated potassium channels"/>
    <property type="match status" value="1"/>
</dbReference>
<reference evidence="1 3" key="1">
    <citation type="submission" date="2024-02" db="EMBL/GenBank/DDBJ databases">
        <authorList>
            <person name="Chen Y."/>
            <person name="Shah S."/>
            <person name="Dougan E. K."/>
            <person name="Thang M."/>
            <person name="Chan C."/>
        </authorList>
    </citation>
    <scope>NUCLEOTIDE SEQUENCE [LARGE SCALE GENOMIC DNA]</scope>
</reference>
<proteinExistence type="predicted"/>
<dbReference type="InterPro" id="IPR050599">
    <property type="entry name" value="VDCC_alpha-1_subunit"/>
</dbReference>
<dbReference type="PROSITE" id="PS00018">
    <property type="entry name" value="EF_HAND_1"/>
    <property type="match status" value="1"/>
</dbReference>
<dbReference type="Gene3D" id="1.10.287.70">
    <property type="match status" value="1"/>
</dbReference>
<dbReference type="PROSITE" id="PS50222">
    <property type="entry name" value="EF_HAND_2"/>
    <property type="match status" value="1"/>
</dbReference>
<dbReference type="InterPro" id="IPR002048">
    <property type="entry name" value="EF_hand_dom"/>
</dbReference>
<protein>
    <submittedName>
        <fullName evidence="1">Uncharacterized protein</fullName>
    </submittedName>
</protein>
<dbReference type="PANTHER" id="PTHR45628:SF7">
    <property type="entry name" value="VOLTAGE-DEPENDENT CALCIUM CHANNEL TYPE A SUBUNIT ALPHA-1"/>
    <property type="match status" value="1"/>
</dbReference>
<organism evidence="1 3">
    <name type="scientific">Durusdinium trenchii</name>
    <dbReference type="NCBI Taxonomy" id="1381693"/>
    <lineage>
        <taxon>Eukaryota</taxon>
        <taxon>Sar</taxon>
        <taxon>Alveolata</taxon>
        <taxon>Dinophyceae</taxon>
        <taxon>Suessiales</taxon>
        <taxon>Symbiodiniaceae</taxon>
        <taxon>Durusdinium</taxon>
    </lineage>
</organism>
<sequence>MESDAFHHHMAALSSEFQQLRQENASLQKELDVLREQLQDFQKEQKDSKIERPEEHLRELARKDSDSEGSLQSLRPAAPVPPDALVAPEPLELTPLQTEAQAAEGLEGLLLEKEKLKSEVKLPPPPPKKTRISLDGDQSPSDSTSPQAKQVLPGCVENEEPQAATAEEAEAPEEQVTTKKSMNTRYSYVKDMAIQEPEDSEDHATFYLLLDVIPAIAILTSAVVAGLSADIDKDSALWKVLEIMFTLFFFGEIVVKLRVFGYRDYLWGSEWYWSWFDVLCVILALIDISITYASLASGQGAQASAWGTLKMLKLARLGRIVRLLKFKIFQELKLMIQGVFTGLRVLFWAIVLLVGCMYLMGVVARTMFMDLDGDGGEFDSVPAAMFTAFRCFTDGCSATDGTPLQETLRRKYGGIFMMVYILLFLFVTIGIFNLIMAVFIDNVTDGCTKKRQRELGQNAPKNAWKIAATLRNIILQKVLRKVAEDEARAEAASGPPGTARRVSKIFREKWEELRNLYSKPTSTFEYADLTDKIREDMAEYDVVVTRDEFNHWLSSHDGLLETLDDAEIDLSCKSDLFDVLDADMSGELEFEEMIDGLLKCRGPASKTDIIAIRLKARLLVRMMTAICQKLGIEV</sequence>
<dbReference type="PANTHER" id="PTHR45628">
    <property type="entry name" value="VOLTAGE-DEPENDENT CALCIUM CHANNEL TYPE A SUBUNIT ALPHA-1"/>
    <property type="match status" value="1"/>
</dbReference>
<dbReference type="InterPro" id="IPR005821">
    <property type="entry name" value="Ion_trans_dom"/>
</dbReference>